<dbReference type="eggNOG" id="KOG0244">
    <property type="taxonomic scope" value="Eukaryota"/>
</dbReference>
<reference evidence="1" key="1">
    <citation type="submission" date="2007-03" db="EMBL/GenBank/DDBJ databases">
        <title>Annotation of Culex pipiens quinquefasciatus.</title>
        <authorList>
            <consortium name="The Broad Institute Genome Sequencing Platform"/>
            <person name="Atkinson P.W."/>
            <person name="Hemingway J."/>
            <person name="Christensen B.M."/>
            <person name="Higgs S."/>
            <person name="Kodira C."/>
            <person name="Hannick L."/>
            <person name="Megy K."/>
            <person name="O'Leary S."/>
            <person name="Pearson M."/>
            <person name="Haas B.J."/>
            <person name="Mauceli E."/>
            <person name="Wortman J.R."/>
            <person name="Lee N.H."/>
            <person name="Guigo R."/>
            <person name="Stanke M."/>
            <person name="Alvarado L."/>
            <person name="Amedeo P."/>
            <person name="Antoine C.H."/>
            <person name="Arensburger P."/>
            <person name="Bidwell S.L."/>
            <person name="Crawford M."/>
            <person name="Camaro F."/>
            <person name="Devon K."/>
            <person name="Engels R."/>
            <person name="Hammond M."/>
            <person name="Howarth C."/>
            <person name="Koehrsen M."/>
            <person name="Lawson D."/>
            <person name="Montgomery P."/>
            <person name="Nene V."/>
            <person name="Nusbaum C."/>
            <person name="Puiu D."/>
            <person name="Romero-Severson J."/>
            <person name="Severson D.W."/>
            <person name="Shumway M."/>
            <person name="Sisk P."/>
            <person name="Stolte C."/>
            <person name="Zeng Q."/>
            <person name="Eisenstadt E."/>
            <person name="Fraser-Liggett C."/>
            <person name="Strausberg R."/>
            <person name="Galagan J."/>
            <person name="Birren B."/>
            <person name="Collins F.H."/>
        </authorList>
    </citation>
    <scope>NUCLEOTIDE SEQUENCE [LARGE SCALE GENOMIC DNA]</scope>
    <source>
        <strain evidence="1">JHB</strain>
    </source>
</reference>
<dbReference type="OrthoDB" id="761538at2759"/>
<dbReference type="InterPro" id="IPR036322">
    <property type="entry name" value="WD40_repeat_dom_sf"/>
</dbReference>
<dbReference type="HOGENOM" id="CLU_922151_0_0_1"/>
<dbReference type="VEuPathDB" id="VectorBase:CPIJ014480"/>
<dbReference type="eggNOG" id="KOG2035">
    <property type="taxonomic scope" value="Eukaryota"/>
</dbReference>
<dbReference type="KEGG" id="cqu:CpipJ_CPIJ014480"/>
<organism>
    <name type="scientific">Culex quinquefasciatus</name>
    <name type="common">Southern house mosquito</name>
    <name type="synonym">Culex pungens</name>
    <dbReference type="NCBI Taxonomy" id="7176"/>
    <lineage>
        <taxon>Eukaryota</taxon>
        <taxon>Metazoa</taxon>
        <taxon>Ecdysozoa</taxon>
        <taxon>Arthropoda</taxon>
        <taxon>Hexapoda</taxon>
        <taxon>Insecta</taxon>
        <taxon>Pterygota</taxon>
        <taxon>Neoptera</taxon>
        <taxon>Endopterygota</taxon>
        <taxon>Diptera</taxon>
        <taxon>Nematocera</taxon>
        <taxon>Culicoidea</taxon>
        <taxon>Culicidae</taxon>
        <taxon>Culicinae</taxon>
        <taxon>Culicini</taxon>
        <taxon>Culex</taxon>
        <taxon>Culex</taxon>
    </lineage>
</organism>
<evidence type="ECO:0000313" key="1">
    <source>
        <dbReference type="EMBL" id="EDS40699.1"/>
    </source>
</evidence>
<dbReference type="InterPro" id="IPR015943">
    <property type="entry name" value="WD40/YVTN_repeat-like_dom_sf"/>
</dbReference>
<protein>
    <submittedName>
        <fullName evidence="1 2">Kinesin family member 21A</fullName>
    </submittedName>
</protein>
<dbReference type="VEuPathDB" id="VectorBase:CQUJHB009470"/>
<dbReference type="AlphaFoldDB" id="B0X553"/>
<dbReference type="EMBL" id="DS232363">
    <property type="protein sequence ID" value="EDS40699.1"/>
    <property type="molecule type" value="Genomic_DNA"/>
</dbReference>
<name>B0X553_CULQU</name>
<gene>
    <name evidence="2" type="primary">6047757</name>
    <name evidence="1" type="ORF">CpipJ_CPIJ014480</name>
</gene>
<sequence>MVFSRPQVDLGEINSSVEWEDSLSVYGGVAPEGRWPLVETSDSNPSLEWGDSRFFYDLVLPEKTATATDLEFQPSAGTRILAALTEERVGRCNGHCNPRGNRSNDHDKDSSGAILPANASLSDLIPGECSITALKLRASGKLYTAASDKVRIWDLRTFSCLVRLSGGHQAAVMCLTAWEGPNNADLVATGSKDHYVKVFEVNSRGGTVPPLLNLEPPHYDGVQALVVAKDATGVDAELFSGSRAGQIGLPQDASGHLINLCVQGDFPHLMFYGPSEAGKKTRIMYLLRELYGPGLSGCATES</sequence>
<evidence type="ECO:0000313" key="3">
    <source>
        <dbReference type="Proteomes" id="UP000002320"/>
    </source>
</evidence>
<dbReference type="SUPFAM" id="SSF50978">
    <property type="entry name" value="WD40 repeat-like"/>
    <property type="match status" value="1"/>
</dbReference>
<accession>B0X553</accession>
<dbReference type="SMART" id="SM00320">
    <property type="entry name" value="WD40"/>
    <property type="match status" value="2"/>
</dbReference>
<keyword evidence="3" id="KW-1185">Reference proteome</keyword>
<dbReference type="VEuPathDB" id="VectorBase:CQUJHB000084"/>
<dbReference type="EnsemblMetazoa" id="CPIJ014480-RA">
    <property type="protein sequence ID" value="CPIJ014480-PA"/>
    <property type="gene ID" value="CPIJ014480"/>
</dbReference>
<proteinExistence type="predicted"/>
<reference evidence="2" key="2">
    <citation type="submission" date="2021-02" db="UniProtKB">
        <authorList>
            <consortium name="EnsemblMetazoa"/>
        </authorList>
    </citation>
    <scope>IDENTIFICATION</scope>
    <source>
        <strain evidence="2">JHB</strain>
    </source>
</reference>
<evidence type="ECO:0000313" key="2">
    <source>
        <dbReference type="EnsemblMetazoa" id="CPIJ014480-PA"/>
    </source>
</evidence>
<dbReference type="STRING" id="7176.B0X553"/>
<dbReference type="Gene3D" id="2.130.10.10">
    <property type="entry name" value="YVTN repeat-like/Quinoprotein amine dehydrogenase"/>
    <property type="match status" value="1"/>
</dbReference>
<dbReference type="Proteomes" id="UP000002320">
    <property type="component" value="Unassembled WGS sequence"/>
</dbReference>
<dbReference type="InterPro" id="IPR001680">
    <property type="entry name" value="WD40_rpt"/>
</dbReference>
<dbReference type="InParanoid" id="B0X553"/>